<dbReference type="InterPro" id="IPR001128">
    <property type="entry name" value="Cyt_P450"/>
</dbReference>
<sequence>MLTSSLLALCFITCTMARCSVYMDRTPKLQARAEVQNPKMTISAHFEFLGTKDGEPTFVKVRVLKGLTNDPALGGPFAYHIHTNPIPSDGNCTKALAHHDPLNVTEGFVCDPAFPQYCQSGDLSGKHGKLNGTTDGKIAAFGVSDAYLRFFPETHSLLGRSIVIHSSNKTRLACGNIISTLDGTADASFRPTNQPSRFIKVYPTTAPVQPTPPVIPFNGTNMTDPAIIATLPYPLPMPALSLAEALDIKLTNITHSVKFANTEREITQPREIKCTDQSKRTNEIPNWSNRLTNDMSRRYLERMSGRIAAGANDLVKLWKAKSELVGIGAFDVDLDLQLATMDTIVNITLGSSLGCVETAYNALPSTPFHSTGVVRLPHCEPPALHEALKAMMESIEKAGTALFPLLSARLFTHTSPTWRKHYNLLSSFLSTAIASSREREAARGNKSEGLATDADCVLDMIVQREAREGIEAFGKGEMLDELLTYVFAGQDTTAASLAWLVKFLPKDAEIQRRLHDELCDVFGPEMDSDEPLDFNLLDDHEGVPVLEAVVAETLRCAGVGSLTGRDLIQDEIILGRFVPKGTQLMFTTALMSSSESEWGTDAKEWKPSRWLTPDGAFNRSAGPSIPFGLAGTIAGVHTLQSWDLVRSPLRNMDTALMTAVAAVSISVLIVRFSYPWLLPKPIPNIPHNPVTNILGDIPTFAHDKRTGNKLFSNFVADMVKTHGPISQILFGWHHVVVLADKEEAERITYGGKIADTAENFRSTFATVLPKSQLSLPAGEIKFSIIVHRRLAGPSMSKRYLERMSDRIACGANELIKLWEAKYALIGAIAFEADLDFHLATMDSIVNIALGDSIGCIESAYNALPSSYSQSTTVAHLPYSEPPPLYTAGKVVAKAAQKALQSPCPILTTWAFTYTSPTWWKNYNLMVSFFTNAITGARKREAELGGMDQGLSTNADCVLDMIVQRERREGAEALEDRDILDELITYVFAGQDTTASALSWLVKYLPTNPVIQQRLHEEMRIVFGTDTESNEGLNFDLLDDPERVPILEAVVAETMRCAAVAAFIGRELLKDEVILGRFIPKGESSV</sequence>
<evidence type="ECO:0000256" key="5">
    <source>
        <dbReference type="ARBA" id="ARBA00023004"/>
    </source>
</evidence>
<comment type="caution">
    <text evidence="8">The sequence shown here is derived from an EMBL/GenBank/DDBJ whole genome shotgun (WGS) entry which is preliminary data.</text>
</comment>
<evidence type="ECO:0000256" key="3">
    <source>
        <dbReference type="ARBA" id="ARBA00022723"/>
    </source>
</evidence>
<reference evidence="8" key="1">
    <citation type="submission" date="2021-01" db="EMBL/GenBank/DDBJ databases">
        <authorList>
            <person name="Kaushik A."/>
        </authorList>
    </citation>
    <scope>NUCLEOTIDE SEQUENCE</scope>
    <source>
        <strain evidence="8">AG5</strain>
    </source>
</reference>
<keyword evidence="6" id="KW-0503">Monooxygenase</keyword>
<protein>
    <recommendedName>
        <fullName evidence="10">Superoxide dismutase copper/zinc binding domain-containing protein</fullName>
    </recommendedName>
</protein>
<evidence type="ECO:0000313" key="8">
    <source>
        <dbReference type="EMBL" id="CAE7169065.1"/>
    </source>
</evidence>
<evidence type="ECO:0000313" key="9">
    <source>
        <dbReference type="Proteomes" id="UP000663827"/>
    </source>
</evidence>
<evidence type="ECO:0000256" key="1">
    <source>
        <dbReference type="ARBA" id="ARBA00010617"/>
    </source>
</evidence>
<feature type="signal peptide" evidence="7">
    <location>
        <begin position="1"/>
        <end position="17"/>
    </location>
</feature>
<dbReference type="PRINTS" id="PR00463">
    <property type="entry name" value="EP450I"/>
</dbReference>
<dbReference type="Gene3D" id="2.60.40.200">
    <property type="entry name" value="Superoxide dismutase, copper/zinc binding domain"/>
    <property type="match status" value="1"/>
</dbReference>
<dbReference type="InterPro" id="IPR036396">
    <property type="entry name" value="Cyt_P450_sf"/>
</dbReference>
<dbReference type="SUPFAM" id="SSF49329">
    <property type="entry name" value="Cu,Zn superoxide dismutase-like"/>
    <property type="match status" value="1"/>
</dbReference>
<feature type="chain" id="PRO_5034817936" description="Superoxide dismutase copper/zinc binding domain-containing protein" evidence="7">
    <location>
        <begin position="18"/>
        <end position="1085"/>
    </location>
</feature>
<keyword evidence="4" id="KW-0560">Oxidoreductase</keyword>
<evidence type="ECO:0000256" key="2">
    <source>
        <dbReference type="ARBA" id="ARBA00022617"/>
    </source>
</evidence>
<dbReference type="AlphaFoldDB" id="A0A8H3E042"/>
<keyword evidence="2" id="KW-0349">Heme</keyword>
<dbReference type="SUPFAM" id="SSF48264">
    <property type="entry name" value="Cytochrome P450"/>
    <property type="match status" value="2"/>
</dbReference>
<keyword evidence="3" id="KW-0479">Metal-binding</keyword>
<dbReference type="InterPro" id="IPR050196">
    <property type="entry name" value="Cytochrome_P450_Monoox"/>
</dbReference>
<gene>
    <name evidence="8" type="ORF">RDB_LOCUS103748</name>
</gene>
<dbReference type="PANTHER" id="PTHR24291:SF50">
    <property type="entry name" value="BIFUNCTIONAL ALBAFLAVENONE MONOOXYGENASE_TERPENE SYNTHASE"/>
    <property type="match status" value="1"/>
</dbReference>
<dbReference type="PANTHER" id="PTHR24291">
    <property type="entry name" value="CYTOCHROME P450 FAMILY 4"/>
    <property type="match status" value="1"/>
</dbReference>
<organism evidence="8 9">
    <name type="scientific">Rhizoctonia solani</name>
    <dbReference type="NCBI Taxonomy" id="456999"/>
    <lineage>
        <taxon>Eukaryota</taxon>
        <taxon>Fungi</taxon>
        <taxon>Dikarya</taxon>
        <taxon>Basidiomycota</taxon>
        <taxon>Agaricomycotina</taxon>
        <taxon>Agaricomycetes</taxon>
        <taxon>Cantharellales</taxon>
        <taxon>Ceratobasidiaceae</taxon>
        <taxon>Rhizoctonia</taxon>
    </lineage>
</organism>
<dbReference type="Proteomes" id="UP000663827">
    <property type="component" value="Unassembled WGS sequence"/>
</dbReference>
<dbReference type="GO" id="GO:0005506">
    <property type="term" value="F:iron ion binding"/>
    <property type="evidence" value="ECO:0007669"/>
    <property type="project" value="InterPro"/>
</dbReference>
<keyword evidence="5" id="KW-0408">Iron</keyword>
<dbReference type="Gene3D" id="1.10.630.10">
    <property type="entry name" value="Cytochrome P450"/>
    <property type="match status" value="2"/>
</dbReference>
<dbReference type="GO" id="GO:0004497">
    <property type="term" value="F:monooxygenase activity"/>
    <property type="evidence" value="ECO:0007669"/>
    <property type="project" value="UniProtKB-KW"/>
</dbReference>
<dbReference type="InterPro" id="IPR002401">
    <property type="entry name" value="Cyt_P450_E_grp-I"/>
</dbReference>
<evidence type="ECO:0008006" key="10">
    <source>
        <dbReference type="Google" id="ProtNLM"/>
    </source>
</evidence>
<evidence type="ECO:0000256" key="7">
    <source>
        <dbReference type="SAM" id="SignalP"/>
    </source>
</evidence>
<dbReference type="EMBL" id="CAJNJQ010002210">
    <property type="protein sequence ID" value="CAE7169065.1"/>
    <property type="molecule type" value="Genomic_DNA"/>
</dbReference>
<dbReference type="Pfam" id="PF00067">
    <property type="entry name" value="p450"/>
    <property type="match status" value="2"/>
</dbReference>
<dbReference type="GO" id="GO:0006801">
    <property type="term" value="P:superoxide metabolic process"/>
    <property type="evidence" value="ECO:0007669"/>
    <property type="project" value="InterPro"/>
</dbReference>
<accession>A0A8H3E042</accession>
<comment type="similarity">
    <text evidence="1">Belongs to the cytochrome P450 family.</text>
</comment>
<name>A0A8H3E042_9AGAM</name>
<dbReference type="GO" id="GO:0020037">
    <property type="term" value="F:heme binding"/>
    <property type="evidence" value="ECO:0007669"/>
    <property type="project" value="InterPro"/>
</dbReference>
<dbReference type="InterPro" id="IPR036423">
    <property type="entry name" value="SOD-like_Cu/Zn_dom_sf"/>
</dbReference>
<dbReference type="GO" id="GO:0016705">
    <property type="term" value="F:oxidoreductase activity, acting on paired donors, with incorporation or reduction of molecular oxygen"/>
    <property type="evidence" value="ECO:0007669"/>
    <property type="project" value="InterPro"/>
</dbReference>
<proteinExistence type="inferred from homology"/>
<evidence type="ECO:0000256" key="4">
    <source>
        <dbReference type="ARBA" id="ARBA00023002"/>
    </source>
</evidence>
<evidence type="ECO:0000256" key="6">
    <source>
        <dbReference type="ARBA" id="ARBA00023033"/>
    </source>
</evidence>
<keyword evidence="7" id="KW-0732">Signal</keyword>